<keyword evidence="6 7" id="KW-0066">ATP synthesis</keyword>
<name>A0A507SJA4_9BACT</name>
<evidence type="ECO:0000256" key="4">
    <source>
        <dbReference type="ARBA" id="ARBA00023065"/>
    </source>
</evidence>
<sequence length="182" mass="21022">MYRHENIEGYAKALFELSVERGEFKNNLLLLDTIDKCLKQNYSYMSVLGTHAYDKEKKYQLIDELFNGLATSSIVPNFLKLLIHKDAFSLLPKIISHFDELANEAMNIKKATIYTAFKLSTTNKTKFKNYLAKKYNCKIDLENIIDKNLISGFRIEIDSDVIEHNFALDLEKLSNLIIDKGD</sequence>
<protein>
    <recommendedName>
        <fullName evidence="7">ATP synthase subunit delta</fullName>
    </recommendedName>
    <alternativeName>
        <fullName evidence="7">ATP synthase F(1) sector subunit delta</fullName>
    </alternativeName>
    <alternativeName>
        <fullName evidence="7">F-type ATPase subunit delta</fullName>
        <shortName evidence="7">F-ATPase subunit delta</shortName>
    </alternativeName>
</protein>
<comment type="function">
    <text evidence="7">This protein is part of the stalk that links CF(0) to CF(1). It either transmits conformational changes from CF(0) to CF(1) or is implicated in proton conduction.</text>
</comment>
<keyword evidence="9" id="KW-1185">Reference proteome</keyword>
<comment type="similarity">
    <text evidence="7">Belongs to the ATPase delta chain family.</text>
</comment>
<evidence type="ECO:0000313" key="9">
    <source>
        <dbReference type="Proteomes" id="UP000320801"/>
    </source>
</evidence>
<dbReference type="GO" id="GO:0005886">
    <property type="term" value="C:plasma membrane"/>
    <property type="evidence" value="ECO:0007669"/>
    <property type="project" value="UniProtKB-SubCell"/>
</dbReference>
<evidence type="ECO:0000256" key="1">
    <source>
        <dbReference type="ARBA" id="ARBA00004370"/>
    </source>
</evidence>
<dbReference type="Pfam" id="PF00213">
    <property type="entry name" value="OSCP"/>
    <property type="match status" value="1"/>
</dbReference>
<dbReference type="PRINTS" id="PR00125">
    <property type="entry name" value="ATPASEDELTA"/>
</dbReference>
<evidence type="ECO:0000256" key="5">
    <source>
        <dbReference type="ARBA" id="ARBA00023136"/>
    </source>
</evidence>
<evidence type="ECO:0000256" key="2">
    <source>
        <dbReference type="ARBA" id="ARBA00022448"/>
    </source>
</evidence>
<comment type="subcellular location">
    <subcellularLocation>
        <location evidence="7">Cell membrane</location>
        <topology evidence="7">Peripheral membrane protein</topology>
    </subcellularLocation>
    <subcellularLocation>
        <location evidence="1">Membrane</location>
    </subcellularLocation>
</comment>
<evidence type="ECO:0000313" key="8">
    <source>
        <dbReference type="EMBL" id="TQC51301.1"/>
    </source>
</evidence>
<keyword evidence="3 7" id="KW-0375">Hydrogen ion transport</keyword>
<reference evidence="8 9" key="1">
    <citation type="submission" date="2019-03" db="EMBL/GenBank/DDBJ databases">
        <title>Characterization of a novel Mycoplasma cynos real-time PCR assay.</title>
        <authorList>
            <person name="Tallmadge R.L."/>
            <person name="Mitchell P.K."/>
            <person name="Goodman L."/>
        </authorList>
    </citation>
    <scope>NUCLEOTIDE SEQUENCE [LARGE SCALE GENOMIC DNA]</scope>
    <source>
        <strain evidence="8 9">1642</strain>
    </source>
</reference>
<accession>A0A507SJA4</accession>
<keyword evidence="5 7" id="KW-0472">Membrane</keyword>
<proteinExistence type="inferred from homology"/>
<dbReference type="SUPFAM" id="SSF47928">
    <property type="entry name" value="N-terminal domain of the delta subunit of the F1F0-ATP synthase"/>
    <property type="match status" value="1"/>
</dbReference>
<evidence type="ECO:0000256" key="3">
    <source>
        <dbReference type="ARBA" id="ARBA00022781"/>
    </source>
</evidence>
<dbReference type="Proteomes" id="UP000320801">
    <property type="component" value="Unassembled WGS sequence"/>
</dbReference>
<dbReference type="GO" id="GO:0046933">
    <property type="term" value="F:proton-transporting ATP synthase activity, rotational mechanism"/>
    <property type="evidence" value="ECO:0007669"/>
    <property type="project" value="UniProtKB-UniRule"/>
</dbReference>
<organism evidence="8 9">
    <name type="scientific">Mycoplasmopsis mucosicanis</name>
    <dbReference type="NCBI Taxonomy" id="458208"/>
    <lineage>
        <taxon>Bacteria</taxon>
        <taxon>Bacillati</taxon>
        <taxon>Mycoplasmatota</taxon>
        <taxon>Mycoplasmoidales</taxon>
        <taxon>Metamycoplasmataceae</taxon>
        <taxon>Mycoplasmopsis</taxon>
    </lineage>
</organism>
<dbReference type="Gene3D" id="1.10.520.20">
    <property type="entry name" value="N-terminal domain of the delta subunit of the F1F0-ATP synthase"/>
    <property type="match status" value="1"/>
</dbReference>
<keyword evidence="7" id="KW-1003">Cell membrane</keyword>
<keyword evidence="4 7" id="KW-0406">Ion transport</keyword>
<dbReference type="InterPro" id="IPR000711">
    <property type="entry name" value="ATPase_OSCP/dsu"/>
</dbReference>
<evidence type="ECO:0000256" key="6">
    <source>
        <dbReference type="ARBA" id="ARBA00023310"/>
    </source>
</evidence>
<evidence type="ECO:0000256" key="7">
    <source>
        <dbReference type="HAMAP-Rule" id="MF_01416"/>
    </source>
</evidence>
<dbReference type="EMBL" id="SMDN01000018">
    <property type="protein sequence ID" value="TQC51301.1"/>
    <property type="molecule type" value="Genomic_DNA"/>
</dbReference>
<dbReference type="PANTHER" id="PTHR11910">
    <property type="entry name" value="ATP SYNTHASE DELTA CHAIN"/>
    <property type="match status" value="1"/>
</dbReference>
<keyword evidence="2 7" id="KW-0813">Transport</keyword>
<comment type="caution">
    <text evidence="8">The sequence shown here is derived from an EMBL/GenBank/DDBJ whole genome shotgun (WGS) entry which is preliminary data.</text>
</comment>
<dbReference type="InterPro" id="IPR026015">
    <property type="entry name" value="ATP_synth_OSCP/delta_N_sf"/>
</dbReference>
<dbReference type="GO" id="GO:0045259">
    <property type="term" value="C:proton-transporting ATP synthase complex"/>
    <property type="evidence" value="ECO:0007669"/>
    <property type="project" value="UniProtKB-KW"/>
</dbReference>
<comment type="function">
    <text evidence="7">F(1)F(0) ATP synthase produces ATP from ADP in the presence of a proton or sodium gradient. F-type ATPases consist of two structural domains, F(1) containing the extramembraneous catalytic core and F(0) containing the membrane proton channel, linked together by a central stalk and a peripheral stalk. During catalysis, ATP synthesis in the catalytic domain of F(1) is coupled via a rotary mechanism of the central stalk subunits to proton translocation.</text>
</comment>
<keyword evidence="7" id="KW-0139">CF(1)</keyword>
<gene>
    <name evidence="7 8" type="primary">atpH</name>
    <name evidence="8" type="ORF">E1I18_03330</name>
</gene>
<dbReference type="HAMAP" id="MF_01416">
    <property type="entry name" value="ATP_synth_delta_bact"/>
    <property type="match status" value="1"/>
</dbReference>
<dbReference type="NCBIfam" id="TIGR01145">
    <property type="entry name" value="ATP_synt_delta"/>
    <property type="match status" value="1"/>
</dbReference>
<dbReference type="OrthoDB" id="400380at2"/>
<dbReference type="RefSeq" id="WP_141484177.1">
    <property type="nucleotide sequence ID" value="NZ_SMDN01000018.1"/>
</dbReference>
<dbReference type="AlphaFoldDB" id="A0A507SJA4"/>